<keyword evidence="2" id="KW-0472">Membrane</keyword>
<proteinExistence type="predicted"/>
<organism evidence="3 4">
    <name type="scientific">Jaapia argillacea MUCL 33604</name>
    <dbReference type="NCBI Taxonomy" id="933084"/>
    <lineage>
        <taxon>Eukaryota</taxon>
        <taxon>Fungi</taxon>
        <taxon>Dikarya</taxon>
        <taxon>Basidiomycota</taxon>
        <taxon>Agaricomycotina</taxon>
        <taxon>Agaricomycetes</taxon>
        <taxon>Agaricomycetidae</taxon>
        <taxon>Jaapiales</taxon>
        <taxon>Jaapiaceae</taxon>
        <taxon>Jaapia</taxon>
    </lineage>
</organism>
<feature type="transmembrane region" description="Helical" evidence="2">
    <location>
        <begin position="72"/>
        <end position="94"/>
    </location>
</feature>
<keyword evidence="4" id="KW-1185">Reference proteome</keyword>
<reference evidence="4" key="1">
    <citation type="journal article" date="2014" name="Proc. Natl. Acad. Sci. U.S.A.">
        <title>Extensive sampling of basidiomycete genomes demonstrates inadequacy of the white-rot/brown-rot paradigm for wood decay fungi.</title>
        <authorList>
            <person name="Riley R."/>
            <person name="Salamov A.A."/>
            <person name="Brown D.W."/>
            <person name="Nagy L.G."/>
            <person name="Floudas D."/>
            <person name="Held B.W."/>
            <person name="Levasseur A."/>
            <person name="Lombard V."/>
            <person name="Morin E."/>
            <person name="Otillar R."/>
            <person name="Lindquist E.A."/>
            <person name="Sun H."/>
            <person name="LaButti K.M."/>
            <person name="Schmutz J."/>
            <person name="Jabbour D."/>
            <person name="Luo H."/>
            <person name="Baker S.E."/>
            <person name="Pisabarro A.G."/>
            <person name="Walton J.D."/>
            <person name="Blanchette R.A."/>
            <person name="Henrissat B."/>
            <person name="Martin F."/>
            <person name="Cullen D."/>
            <person name="Hibbett D.S."/>
            <person name="Grigoriev I.V."/>
        </authorList>
    </citation>
    <scope>NUCLEOTIDE SEQUENCE [LARGE SCALE GENOMIC DNA]</scope>
    <source>
        <strain evidence="4">MUCL 33604</strain>
    </source>
</reference>
<dbReference type="OrthoDB" id="3233661at2759"/>
<evidence type="ECO:0000313" key="4">
    <source>
        <dbReference type="Proteomes" id="UP000027265"/>
    </source>
</evidence>
<keyword evidence="2" id="KW-0812">Transmembrane</keyword>
<keyword evidence="2" id="KW-1133">Transmembrane helix</keyword>
<dbReference type="HOGENOM" id="CLU_037968_0_0_1"/>
<gene>
    <name evidence="3" type="ORF">JAAARDRAFT_58423</name>
</gene>
<accession>A0A067PVG3</accession>
<dbReference type="AlphaFoldDB" id="A0A067PVG3"/>
<dbReference type="InParanoid" id="A0A067PVG3"/>
<dbReference type="Proteomes" id="UP000027265">
    <property type="component" value="Unassembled WGS sequence"/>
</dbReference>
<evidence type="ECO:0000256" key="2">
    <source>
        <dbReference type="SAM" id="Phobius"/>
    </source>
</evidence>
<sequence>MILLDEEDQEQRKLRPPSLAAPTSRHPEEGAPGLPDYETSQAQLEQEIAKPKKKGRRRCICGPPCDGRFWRATFYALLIYLVITLAIAIPLLVLRFRRHSRWYPPVPPSRWTDNDNDATLVEMFPSNGIPTQCNIWKISGGSTVATLQYTIPSDMSIFFRSNVSQDISAHKAVEGSLTADINTDPSATDTVISIKLNISSNALFQRTSVCLLESVEGRGVSISVPGNLSLQDSLWFDIAVLFPQTPVPLHIVEFSTYLPVFSQHLAYLQSHVAFDEVTLEGPMSAITVDSLEASAIVVQSSLAPIMGTFNVSQSLILNTIAGPVLANISLLNDVKTGKPTIMDISTGNGAITADVTLIAISPSSTTPSHPPQFISEVTTFSGPLNIDVKHDPSSPPAHIHLRVQNNLDVANVALDSKFIGSFDVQTKFSPASIQELRGNETDPTGQRRERTLVYDITSDSRMVGWVGWGNRPPTSAKWFGGSRGLRSTDGHVEMVSSLSPVLLQLGDR</sequence>
<protein>
    <submittedName>
        <fullName evidence="3">Uncharacterized protein</fullName>
    </submittedName>
</protein>
<evidence type="ECO:0000313" key="3">
    <source>
        <dbReference type="EMBL" id="KDQ57845.1"/>
    </source>
</evidence>
<name>A0A067PVG3_9AGAM</name>
<feature type="region of interest" description="Disordered" evidence="1">
    <location>
        <begin position="1"/>
        <end position="39"/>
    </location>
</feature>
<dbReference type="EMBL" id="KL197719">
    <property type="protein sequence ID" value="KDQ57845.1"/>
    <property type="molecule type" value="Genomic_DNA"/>
</dbReference>
<dbReference type="STRING" id="933084.A0A067PVG3"/>
<evidence type="ECO:0000256" key="1">
    <source>
        <dbReference type="SAM" id="MobiDB-lite"/>
    </source>
</evidence>